<protein>
    <submittedName>
        <fullName evidence="1">BrnT family toxin</fullName>
    </submittedName>
</protein>
<accession>A0ABS6VSK2</accession>
<organism evidence="1 2">
    <name type="scientific">Zhongshania aquimaris</name>
    <dbReference type="NCBI Taxonomy" id="2857107"/>
    <lineage>
        <taxon>Bacteria</taxon>
        <taxon>Pseudomonadati</taxon>
        <taxon>Pseudomonadota</taxon>
        <taxon>Gammaproteobacteria</taxon>
        <taxon>Cellvibrionales</taxon>
        <taxon>Spongiibacteraceae</taxon>
        <taxon>Zhongshania</taxon>
    </lineage>
</organism>
<sequence length="42" mass="5020">MRKSDDARLLLITFTLRANDTLVRVISARDMHRKERNVYEQS</sequence>
<evidence type="ECO:0000313" key="1">
    <source>
        <dbReference type="EMBL" id="MBW2941296.1"/>
    </source>
</evidence>
<name>A0ABS6VSK2_9GAMM</name>
<evidence type="ECO:0000313" key="2">
    <source>
        <dbReference type="Proteomes" id="UP001166291"/>
    </source>
</evidence>
<dbReference type="Proteomes" id="UP001166291">
    <property type="component" value="Unassembled WGS sequence"/>
</dbReference>
<keyword evidence="2" id="KW-1185">Reference proteome</keyword>
<dbReference type="EMBL" id="JAHWDQ010000002">
    <property type="protein sequence ID" value="MBW2941296.1"/>
    <property type="molecule type" value="Genomic_DNA"/>
</dbReference>
<comment type="caution">
    <text evidence="1">The sequence shown here is derived from an EMBL/GenBank/DDBJ whole genome shotgun (WGS) entry which is preliminary data.</text>
</comment>
<proteinExistence type="predicted"/>
<gene>
    <name evidence="1" type="ORF">KXJ70_10925</name>
</gene>
<reference evidence="1" key="1">
    <citation type="submission" date="2021-07" db="EMBL/GenBank/DDBJ databases">
        <title>Zhongshania sp. CAU 1632 isolated from seawater.</title>
        <authorList>
            <person name="Kim W."/>
        </authorList>
    </citation>
    <scope>NUCLEOTIDE SEQUENCE</scope>
    <source>
        <strain evidence="1">CAU 1632</strain>
    </source>
</reference>